<protein>
    <submittedName>
        <fullName evidence="1">Uncharacterized protein</fullName>
    </submittedName>
</protein>
<dbReference type="EMBL" id="AMZH03024154">
    <property type="protein sequence ID" value="RRT36031.1"/>
    <property type="molecule type" value="Genomic_DNA"/>
</dbReference>
<comment type="caution">
    <text evidence="1">The sequence shown here is derived from an EMBL/GenBank/DDBJ whole genome shotgun (WGS) entry which is preliminary data.</text>
</comment>
<gene>
    <name evidence="1" type="ORF">B296_00052756</name>
</gene>
<sequence>VEFRSIFSAPSQNFKILANPNVLAHGKLNEHGFMKKRDNHKLCAKFSFVRFFVHHLGFQNTDHSQRISPWEVVRAPFR</sequence>
<feature type="non-terminal residue" evidence="1">
    <location>
        <position position="1"/>
    </location>
</feature>
<name>A0A426X973_ENSVE</name>
<accession>A0A426X973</accession>
<proteinExistence type="predicted"/>
<dbReference type="AlphaFoldDB" id="A0A426X973"/>
<evidence type="ECO:0000313" key="1">
    <source>
        <dbReference type="EMBL" id="RRT36031.1"/>
    </source>
</evidence>
<evidence type="ECO:0000313" key="2">
    <source>
        <dbReference type="Proteomes" id="UP000287651"/>
    </source>
</evidence>
<dbReference type="Proteomes" id="UP000287651">
    <property type="component" value="Unassembled WGS sequence"/>
</dbReference>
<reference evidence="1 2" key="1">
    <citation type="journal article" date="2014" name="Agronomy (Basel)">
        <title>A Draft Genome Sequence for Ensete ventricosum, the Drought-Tolerant Tree Against Hunger.</title>
        <authorList>
            <person name="Harrison J."/>
            <person name="Moore K.A."/>
            <person name="Paszkiewicz K."/>
            <person name="Jones T."/>
            <person name="Grant M."/>
            <person name="Ambacheew D."/>
            <person name="Muzemil S."/>
            <person name="Studholme D.J."/>
        </authorList>
    </citation>
    <scope>NUCLEOTIDE SEQUENCE [LARGE SCALE GENOMIC DNA]</scope>
</reference>
<organism evidence="1 2">
    <name type="scientific">Ensete ventricosum</name>
    <name type="common">Abyssinian banana</name>
    <name type="synonym">Musa ensete</name>
    <dbReference type="NCBI Taxonomy" id="4639"/>
    <lineage>
        <taxon>Eukaryota</taxon>
        <taxon>Viridiplantae</taxon>
        <taxon>Streptophyta</taxon>
        <taxon>Embryophyta</taxon>
        <taxon>Tracheophyta</taxon>
        <taxon>Spermatophyta</taxon>
        <taxon>Magnoliopsida</taxon>
        <taxon>Liliopsida</taxon>
        <taxon>Zingiberales</taxon>
        <taxon>Musaceae</taxon>
        <taxon>Ensete</taxon>
    </lineage>
</organism>